<keyword evidence="2" id="KW-0805">Transcription regulation</keyword>
<dbReference type="Gene3D" id="3.30.390.60">
    <property type="entry name" value="Heat-inducible transcription repressor hrca homolog, domain 3"/>
    <property type="match status" value="1"/>
</dbReference>
<dbReference type="InterPro" id="IPR036388">
    <property type="entry name" value="WH-like_DNA-bd_sf"/>
</dbReference>
<dbReference type="Gene3D" id="3.30.450.40">
    <property type="match status" value="1"/>
</dbReference>
<dbReference type="GO" id="GO:0045892">
    <property type="term" value="P:negative regulation of DNA-templated transcription"/>
    <property type="evidence" value="ECO:0007669"/>
    <property type="project" value="TreeGrafter"/>
</dbReference>
<dbReference type="SUPFAM" id="SSF46785">
    <property type="entry name" value="Winged helix' DNA-binding domain"/>
    <property type="match status" value="1"/>
</dbReference>
<dbReference type="EMBL" id="UINC01005002">
    <property type="protein sequence ID" value="SVA18364.1"/>
    <property type="molecule type" value="Genomic_DNA"/>
</dbReference>
<dbReference type="InterPro" id="IPR023120">
    <property type="entry name" value="WHTH_transcript_rep_HrcA_IDD"/>
</dbReference>
<protein>
    <recommendedName>
        <fullName evidence="5">Heat-inducible transcription repressor HrcA C-terminal domain-containing protein</fullName>
    </recommendedName>
</protein>
<dbReference type="NCBIfam" id="TIGR00331">
    <property type="entry name" value="hrcA"/>
    <property type="match status" value="1"/>
</dbReference>
<evidence type="ECO:0000259" key="5">
    <source>
        <dbReference type="Pfam" id="PF01628"/>
    </source>
</evidence>
<feature type="domain" description="Heat-inducible transcription repressor HrcA C-terminal" evidence="5">
    <location>
        <begin position="103"/>
        <end position="315"/>
    </location>
</feature>
<evidence type="ECO:0000256" key="1">
    <source>
        <dbReference type="ARBA" id="ARBA00022491"/>
    </source>
</evidence>
<proteinExistence type="inferred from homology"/>
<sequence>MEDRKATILSAVVEEYIRTAQPVGSARVAASHAVDVSSATIRNELANLEEQGYLEQPHTSAGRVPTEKGYRFFVDHLEGPTMLDTADREQVRAFFSRSHREMEQMLADTSSLLADLTGSAAVVLAPDRDHQEVRSAQVVGLTPDLALLVMVMANGTVEKHTLELAGDAAEPTEATLAVAAAHLSGALIGRRLNAVSSAPITGEPSVDAVLRTITNVLSERSGDADKAWVGGTAQVAEAFGEVERVRRVLDVLERQFVVVALVKDVIDRGLSVAIGTETGLETLSGCSLVVAPYEIEGEPAGSIGVLGPTRMDYSQALATVAVVGRRLGDSLTEG</sequence>
<dbReference type="Pfam" id="PF01628">
    <property type="entry name" value="HrcA"/>
    <property type="match status" value="1"/>
</dbReference>
<organism evidence="6">
    <name type="scientific">marine metagenome</name>
    <dbReference type="NCBI Taxonomy" id="408172"/>
    <lineage>
        <taxon>unclassified sequences</taxon>
        <taxon>metagenomes</taxon>
        <taxon>ecological metagenomes</taxon>
    </lineage>
</organism>
<keyword evidence="1" id="KW-0678">Repressor</keyword>
<evidence type="ECO:0000256" key="2">
    <source>
        <dbReference type="ARBA" id="ARBA00023015"/>
    </source>
</evidence>
<dbReference type="SUPFAM" id="SSF55781">
    <property type="entry name" value="GAF domain-like"/>
    <property type="match status" value="1"/>
</dbReference>
<dbReference type="InterPro" id="IPR002571">
    <property type="entry name" value="HrcA"/>
</dbReference>
<evidence type="ECO:0000256" key="3">
    <source>
        <dbReference type="ARBA" id="ARBA00023016"/>
    </source>
</evidence>
<dbReference type="AlphaFoldDB" id="A0A381TRB9"/>
<dbReference type="GO" id="GO:0003677">
    <property type="term" value="F:DNA binding"/>
    <property type="evidence" value="ECO:0007669"/>
    <property type="project" value="InterPro"/>
</dbReference>
<keyword evidence="4" id="KW-0804">Transcription</keyword>
<keyword evidence="3" id="KW-0346">Stress response</keyword>
<dbReference type="PANTHER" id="PTHR34824:SF1">
    <property type="entry name" value="HEAT-INDUCIBLE TRANSCRIPTION REPRESSOR HRCA"/>
    <property type="match status" value="1"/>
</dbReference>
<dbReference type="InterPro" id="IPR036390">
    <property type="entry name" value="WH_DNA-bd_sf"/>
</dbReference>
<dbReference type="Gene3D" id="1.10.10.10">
    <property type="entry name" value="Winged helix-like DNA-binding domain superfamily/Winged helix DNA-binding domain"/>
    <property type="match status" value="1"/>
</dbReference>
<dbReference type="PIRSF" id="PIRSF005485">
    <property type="entry name" value="HrcA"/>
    <property type="match status" value="1"/>
</dbReference>
<reference evidence="6" key="1">
    <citation type="submission" date="2018-05" db="EMBL/GenBank/DDBJ databases">
        <authorList>
            <person name="Lanie J.A."/>
            <person name="Ng W.-L."/>
            <person name="Kazmierczak K.M."/>
            <person name="Andrzejewski T.M."/>
            <person name="Davidsen T.M."/>
            <person name="Wayne K.J."/>
            <person name="Tettelin H."/>
            <person name="Glass J.I."/>
            <person name="Rusch D."/>
            <person name="Podicherti R."/>
            <person name="Tsui H.-C.T."/>
            <person name="Winkler M.E."/>
        </authorList>
    </citation>
    <scope>NUCLEOTIDE SEQUENCE</scope>
</reference>
<gene>
    <name evidence="6" type="ORF">METZ01_LOCUS71218</name>
</gene>
<name>A0A381TRB9_9ZZZZ</name>
<dbReference type="InterPro" id="IPR029016">
    <property type="entry name" value="GAF-like_dom_sf"/>
</dbReference>
<evidence type="ECO:0000313" key="6">
    <source>
        <dbReference type="EMBL" id="SVA18364.1"/>
    </source>
</evidence>
<evidence type="ECO:0000256" key="4">
    <source>
        <dbReference type="ARBA" id="ARBA00023163"/>
    </source>
</evidence>
<dbReference type="HAMAP" id="MF_00081">
    <property type="entry name" value="HrcA"/>
    <property type="match status" value="1"/>
</dbReference>
<dbReference type="InterPro" id="IPR021153">
    <property type="entry name" value="HrcA_C"/>
</dbReference>
<dbReference type="PANTHER" id="PTHR34824">
    <property type="entry name" value="HEAT-INDUCIBLE TRANSCRIPTION REPRESSOR HRCA"/>
    <property type="match status" value="1"/>
</dbReference>
<accession>A0A381TRB9</accession>